<name>A0A645EYT5_9ZZZZ</name>
<organism evidence="4">
    <name type="scientific">bioreactor metagenome</name>
    <dbReference type="NCBI Taxonomy" id="1076179"/>
    <lineage>
        <taxon>unclassified sequences</taxon>
        <taxon>metagenomes</taxon>
        <taxon>ecological metagenomes</taxon>
    </lineage>
</organism>
<dbReference type="GO" id="GO:0016779">
    <property type="term" value="F:nucleotidyltransferase activity"/>
    <property type="evidence" value="ECO:0007669"/>
    <property type="project" value="UniProtKB-KW"/>
</dbReference>
<dbReference type="PANTHER" id="PTHR43584:SF8">
    <property type="entry name" value="N-ACETYLMURAMATE ALPHA-1-PHOSPHATE URIDYLYLTRANSFERASE"/>
    <property type="match status" value="1"/>
</dbReference>
<reference evidence="4" key="1">
    <citation type="submission" date="2019-08" db="EMBL/GenBank/DDBJ databases">
        <authorList>
            <person name="Kucharzyk K."/>
            <person name="Murdoch R.W."/>
            <person name="Higgins S."/>
            <person name="Loffler F."/>
        </authorList>
    </citation>
    <scope>NUCLEOTIDE SEQUENCE</scope>
</reference>
<dbReference type="AlphaFoldDB" id="A0A645EYT5"/>
<dbReference type="Gene3D" id="3.90.550.10">
    <property type="entry name" value="Spore Coat Polysaccharide Biosynthesis Protein SpsA, Chain A"/>
    <property type="match status" value="1"/>
</dbReference>
<gene>
    <name evidence="4" type="ORF">SDC9_152815</name>
</gene>
<accession>A0A645EYT5</accession>
<evidence type="ECO:0000313" key="4">
    <source>
        <dbReference type="EMBL" id="MPN05564.1"/>
    </source>
</evidence>
<keyword evidence="1" id="KW-0808">Transferase</keyword>
<keyword evidence="2" id="KW-0548">Nucleotidyltransferase</keyword>
<evidence type="ECO:0000259" key="3">
    <source>
        <dbReference type="Pfam" id="PF00483"/>
    </source>
</evidence>
<sequence>MDLLSAYVDRFVVVVGKAENDIREDIAQSGYSNRVTYVRQNVASGTLDAVRLAMSNIHDDMFLVLGDEFIIGNRIKSMIEDYNAKDVGISVGIIPDSDEVYIKDAYTLHYDGGYVDLFIEKPKDIFNRDRGTGYYIIKKEIFELLPNLDSGKKDIVDLFNHAIENGHKVVSFTVAEEEFNINTIQQLEKAKSAFNCLS</sequence>
<dbReference type="EMBL" id="VSSQ01051468">
    <property type="protein sequence ID" value="MPN05564.1"/>
    <property type="molecule type" value="Genomic_DNA"/>
</dbReference>
<dbReference type="PANTHER" id="PTHR43584">
    <property type="entry name" value="NUCLEOTIDYL TRANSFERASE"/>
    <property type="match status" value="1"/>
</dbReference>
<comment type="caution">
    <text evidence="4">The sequence shown here is derived from an EMBL/GenBank/DDBJ whole genome shotgun (WGS) entry which is preliminary data.</text>
</comment>
<proteinExistence type="predicted"/>
<dbReference type="Pfam" id="PF00483">
    <property type="entry name" value="NTP_transferase"/>
    <property type="match status" value="1"/>
</dbReference>
<evidence type="ECO:0000256" key="2">
    <source>
        <dbReference type="ARBA" id="ARBA00022695"/>
    </source>
</evidence>
<protein>
    <recommendedName>
        <fullName evidence="3">Nucleotidyl transferase domain-containing protein</fullName>
    </recommendedName>
</protein>
<feature type="domain" description="Nucleotidyl transferase" evidence="3">
    <location>
        <begin position="3"/>
        <end position="173"/>
    </location>
</feature>
<dbReference type="InterPro" id="IPR050065">
    <property type="entry name" value="GlmU-like"/>
</dbReference>
<dbReference type="SUPFAM" id="SSF53448">
    <property type="entry name" value="Nucleotide-diphospho-sugar transferases"/>
    <property type="match status" value="1"/>
</dbReference>
<evidence type="ECO:0000256" key="1">
    <source>
        <dbReference type="ARBA" id="ARBA00022679"/>
    </source>
</evidence>
<dbReference type="InterPro" id="IPR029044">
    <property type="entry name" value="Nucleotide-diphossugar_trans"/>
</dbReference>
<dbReference type="InterPro" id="IPR005835">
    <property type="entry name" value="NTP_transferase_dom"/>
</dbReference>